<dbReference type="SUPFAM" id="SSF103473">
    <property type="entry name" value="MFS general substrate transporter"/>
    <property type="match status" value="1"/>
</dbReference>
<proteinExistence type="predicted"/>
<keyword evidence="4 5" id="KW-0472">Membrane</keyword>
<dbReference type="InterPro" id="IPR051788">
    <property type="entry name" value="MFS_Transporter"/>
</dbReference>
<reference evidence="7 8" key="1">
    <citation type="journal article" date="2019" name="Environ. Microbiol.">
        <title>Species interactions and distinct microbial communities in high Arctic permafrost affected cryosols are associated with the CH4 and CO2 gas fluxes.</title>
        <authorList>
            <person name="Altshuler I."/>
            <person name="Hamel J."/>
            <person name="Turney S."/>
            <person name="Magnuson E."/>
            <person name="Levesque R."/>
            <person name="Greer C."/>
            <person name="Whyte L.G."/>
        </authorList>
    </citation>
    <scope>NUCLEOTIDE SEQUENCE [LARGE SCALE GENOMIC DNA]</scope>
    <source>
        <strain evidence="7 8">E3</strain>
    </source>
</reference>
<sequence length="383" mass="38730">MTSFKTSTTFVPGRLEQMSTRIAFFIAGLGIAAWAPLVPYAKARAGLDEGTLGLLLLCLGVGSILAMPMAGLLASRFGCRRVAAGGTLLICAALPLLATVSSVPALIATLFMFGAGLGTVDSTVNLQAVIVERASGKNMMSGFHGMFSLGGIVGAAGVSGLLGLGVSPLGAMWVVIAVLVLALLKAAPHLLPYGSESTGPAFAVPHGIVLFIGGMCFIVFLAEGAALDWSAVFLTQERGIDTAYAGLGYAAFALTMTAGRLTGDRIVRRLGATRVMVFGGLTAATGLALATFAPAWETALVGYALLGAGCSNIVPVLYTAVGKQTVMPEHIAVPAITTLGYAGILAGPALIGFIAHGSSLSFAFGLMALLLVAVAIGGKVLKA</sequence>
<feature type="transmembrane region" description="Helical" evidence="5">
    <location>
        <begin position="302"/>
        <end position="321"/>
    </location>
</feature>
<feature type="transmembrane region" description="Helical" evidence="5">
    <location>
        <begin position="21"/>
        <end position="41"/>
    </location>
</feature>
<evidence type="ECO:0000313" key="8">
    <source>
        <dbReference type="Proteomes" id="UP000317933"/>
    </source>
</evidence>
<evidence type="ECO:0000256" key="1">
    <source>
        <dbReference type="ARBA" id="ARBA00004141"/>
    </source>
</evidence>
<gene>
    <name evidence="7" type="ORF">EAH78_13195</name>
</gene>
<feature type="transmembrane region" description="Helical" evidence="5">
    <location>
        <begin position="360"/>
        <end position="381"/>
    </location>
</feature>
<feature type="domain" description="Major facilitator superfamily (MFS) profile" evidence="6">
    <location>
        <begin position="208"/>
        <end position="383"/>
    </location>
</feature>
<dbReference type="GO" id="GO:0022857">
    <property type="term" value="F:transmembrane transporter activity"/>
    <property type="evidence" value="ECO:0007669"/>
    <property type="project" value="InterPro"/>
</dbReference>
<feature type="transmembrane region" description="Helical" evidence="5">
    <location>
        <begin position="275"/>
        <end position="296"/>
    </location>
</feature>
<dbReference type="CDD" id="cd17393">
    <property type="entry name" value="MFS_MosC_like"/>
    <property type="match status" value="1"/>
</dbReference>
<organism evidence="7 8">
    <name type="scientific">Pseudomonas arsenicoxydans</name>
    <dbReference type="NCBI Taxonomy" id="702115"/>
    <lineage>
        <taxon>Bacteria</taxon>
        <taxon>Pseudomonadati</taxon>
        <taxon>Pseudomonadota</taxon>
        <taxon>Gammaproteobacteria</taxon>
        <taxon>Pseudomonadales</taxon>
        <taxon>Pseudomonadaceae</taxon>
        <taxon>Pseudomonas</taxon>
    </lineage>
</organism>
<evidence type="ECO:0000256" key="5">
    <source>
        <dbReference type="SAM" id="Phobius"/>
    </source>
</evidence>
<feature type="transmembrane region" description="Helical" evidence="5">
    <location>
        <begin position="82"/>
        <end position="100"/>
    </location>
</feature>
<evidence type="ECO:0000256" key="3">
    <source>
        <dbReference type="ARBA" id="ARBA00022989"/>
    </source>
</evidence>
<evidence type="ECO:0000313" key="7">
    <source>
        <dbReference type="EMBL" id="TPG78511.1"/>
    </source>
</evidence>
<dbReference type="EMBL" id="RCZE01000005">
    <property type="protein sequence ID" value="TPG78511.1"/>
    <property type="molecule type" value="Genomic_DNA"/>
</dbReference>
<evidence type="ECO:0000256" key="4">
    <source>
        <dbReference type="ARBA" id="ARBA00023136"/>
    </source>
</evidence>
<dbReference type="InterPro" id="IPR011701">
    <property type="entry name" value="MFS"/>
</dbReference>
<feature type="transmembrane region" description="Helical" evidence="5">
    <location>
        <begin position="203"/>
        <end position="222"/>
    </location>
</feature>
<dbReference type="RefSeq" id="WP_140667912.1">
    <property type="nucleotide sequence ID" value="NZ_RCZE01000005.1"/>
</dbReference>
<dbReference type="PANTHER" id="PTHR23514:SF13">
    <property type="entry name" value="INNER MEMBRANE PROTEIN YBJJ"/>
    <property type="match status" value="1"/>
</dbReference>
<feature type="transmembrane region" description="Helical" evidence="5">
    <location>
        <begin position="333"/>
        <end position="354"/>
    </location>
</feature>
<accession>A0A502HV98</accession>
<dbReference type="GO" id="GO:0016020">
    <property type="term" value="C:membrane"/>
    <property type="evidence" value="ECO:0007669"/>
    <property type="project" value="UniProtKB-SubCell"/>
</dbReference>
<evidence type="ECO:0000259" key="6">
    <source>
        <dbReference type="PROSITE" id="PS50850"/>
    </source>
</evidence>
<feature type="transmembrane region" description="Helical" evidence="5">
    <location>
        <begin position="242"/>
        <end position="263"/>
    </location>
</feature>
<dbReference type="Proteomes" id="UP000317933">
    <property type="component" value="Unassembled WGS sequence"/>
</dbReference>
<comment type="caution">
    <text evidence="7">The sequence shown here is derived from an EMBL/GenBank/DDBJ whole genome shotgun (WGS) entry which is preliminary data.</text>
</comment>
<name>A0A502HV98_9PSED</name>
<evidence type="ECO:0000256" key="2">
    <source>
        <dbReference type="ARBA" id="ARBA00022692"/>
    </source>
</evidence>
<comment type="subcellular location">
    <subcellularLocation>
        <location evidence="1">Membrane</location>
        <topology evidence="1">Multi-pass membrane protein</topology>
    </subcellularLocation>
</comment>
<dbReference type="Gene3D" id="1.20.1250.20">
    <property type="entry name" value="MFS general substrate transporter like domains"/>
    <property type="match status" value="2"/>
</dbReference>
<feature type="transmembrane region" description="Helical" evidence="5">
    <location>
        <begin position="143"/>
        <end position="164"/>
    </location>
</feature>
<keyword evidence="2 5" id="KW-0812">Transmembrane</keyword>
<dbReference type="AlphaFoldDB" id="A0A502HV98"/>
<feature type="transmembrane region" description="Helical" evidence="5">
    <location>
        <begin position="53"/>
        <end position="75"/>
    </location>
</feature>
<dbReference type="Pfam" id="PF07690">
    <property type="entry name" value="MFS_1"/>
    <property type="match status" value="2"/>
</dbReference>
<dbReference type="PANTHER" id="PTHR23514">
    <property type="entry name" value="BYPASS OF STOP CODON PROTEIN 6"/>
    <property type="match status" value="1"/>
</dbReference>
<keyword evidence="3 5" id="KW-1133">Transmembrane helix</keyword>
<dbReference type="PROSITE" id="PS50850">
    <property type="entry name" value="MFS"/>
    <property type="match status" value="1"/>
</dbReference>
<feature type="transmembrane region" description="Helical" evidence="5">
    <location>
        <begin position="170"/>
        <end position="191"/>
    </location>
</feature>
<dbReference type="InterPro" id="IPR036259">
    <property type="entry name" value="MFS_trans_sf"/>
</dbReference>
<feature type="transmembrane region" description="Helical" evidence="5">
    <location>
        <begin position="106"/>
        <end position="131"/>
    </location>
</feature>
<dbReference type="InterPro" id="IPR020846">
    <property type="entry name" value="MFS_dom"/>
</dbReference>
<protein>
    <submittedName>
        <fullName evidence="7">MFS transporter</fullName>
    </submittedName>
</protein>